<evidence type="ECO:0000256" key="1">
    <source>
        <dbReference type="SAM" id="MobiDB-lite"/>
    </source>
</evidence>
<keyword evidence="3" id="KW-1185">Reference proteome</keyword>
<proteinExistence type="predicted"/>
<evidence type="ECO:0000313" key="4">
    <source>
        <dbReference type="RefSeq" id="XP_021826142.1"/>
    </source>
</evidence>
<feature type="domain" description="Retrotransposon gag" evidence="2">
    <location>
        <begin position="72"/>
        <end position="162"/>
    </location>
</feature>
<gene>
    <name evidence="4" type="primary">LOC110767028</name>
</gene>
<dbReference type="Pfam" id="PF03732">
    <property type="entry name" value="Retrotrans_gag"/>
    <property type="match status" value="1"/>
</dbReference>
<name>A0A6P5TGD4_PRUAV</name>
<dbReference type="PANTHER" id="PTHR33223">
    <property type="entry name" value="CCHC-TYPE DOMAIN-CONTAINING PROTEIN"/>
    <property type="match status" value="1"/>
</dbReference>
<feature type="region of interest" description="Disordered" evidence="1">
    <location>
        <begin position="1"/>
        <end position="20"/>
    </location>
</feature>
<evidence type="ECO:0000313" key="3">
    <source>
        <dbReference type="Proteomes" id="UP000515124"/>
    </source>
</evidence>
<dbReference type="RefSeq" id="XP_021826142.1">
    <property type="nucleotide sequence ID" value="XM_021970450.1"/>
</dbReference>
<evidence type="ECO:0000259" key="2">
    <source>
        <dbReference type="Pfam" id="PF03732"/>
    </source>
</evidence>
<accession>A0A6P5TGD4</accession>
<dbReference type="GeneID" id="110767028"/>
<dbReference type="KEGG" id="pavi:110767028"/>
<dbReference type="Proteomes" id="UP000515124">
    <property type="component" value="Unplaced"/>
</dbReference>
<dbReference type="AlphaFoldDB" id="A0A6P5TGD4"/>
<organism evidence="3 4">
    <name type="scientific">Prunus avium</name>
    <name type="common">Cherry</name>
    <name type="synonym">Cerasus avium</name>
    <dbReference type="NCBI Taxonomy" id="42229"/>
    <lineage>
        <taxon>Eukaryota</taxon>
        <taxon>Viridiplantae</taxon>
        <taxon>Streptophyta</taxon>
        <taxon>Embryophyta</taxon>
        <taxon>Tracheophyta</taxon>
        <taxon>Spermatophyta</taxon>
        <taxon>Magnoliopsida</taxon>
        <taxon>eudicotyledons</taxon>
        <taxon>Gunneridae</taxon>
        <taxon>Pentapetalae</taxon>
        <taxon>rosids</taxon>
        <taxon>fabids</taxon>
        <taxon>Rosales</taxon>
        <taxon>Rosaceae</taxon>
        <taxon>Amygdaloideae</taxon>
        <taxon>Amygdaleae</taxon>
        <taxon>Prunus</taxon>
    </lineage>
</organism>
<feature type="compositionally biased region" description="Basic and acidic residues" evidence="1">
    <location>
        <begin position="1"/>
        <end position="15"/>
    </location>
</feature>
<dbReference type="PANTHER" id="PTHR33223:SF10">
    <property type="entry name" value="AMINOTRANSFERASE-LIKE PLANT MOBILE DOMAIN-CONTAINING PROTEIN"/>
    <property type="match status" value="1"/>
</dbReference>
<feature type="region of interest" description="Disordered" evidence="1">
    <location>
        <begin position="202"/>
        <end position="248"/>
    </location>
</feature>
<sequence>MKDDRTRSQEPDWGRLRPGPFTERIRHSRQDRDVQPLRITPYTGVEDPLTHLHSFQSVVGCRGLSDEGLCLLFPSSLTEAALNWFYRLEPGMVDSFDELKQIFLNHFMIQTDRLYSADDLYTIRQRDDEPLREYAAWFSHEYSRCPDTDDRAAYGAFKSGLRSSHFRYLVHNSNWRTYDELMKQAAIHAKAEYFNSRVEPNLYSDPQQYRHHNSRRRPNLPDTSRATSAKTPGALRRGIPRKTRASTAGIATGRHCQLITRERKCSPCSTPPMKQC</sequence>
<feature type="compositionally biased region" description="Basic residues" evidence="1">
    <location>
        <begin position="209"/>
        <end position="218"/>
    </location>
</feature>
<feature type="compositionally biased region" description="Polar residues" evidence="1">
    <location>
        <begin position="221"/>
        <end position="230"/>
    </location>
</feature>
<protein>
    <submittedName>
        <fullName evidence="4">Uncharacterized protein LOC110767028</fullName>
    </submittedName>
</protein>
<dbReference type="InterPro" id="IPR005162">
    <property type="entry name" value="Retrotrans_gag_dom"/>
</dbReference>
<reference evidence="4" key="1">
    <citation type="submission" date="2025-08" db="UniProtKB">
        <authorList>
            <consortium name="RefSeq"/>
        </authorList>
    </citation>
    <scope>IDENTIFICATION</scope>
</reference>